<dbReference type="PROSITE" id="PS50005">
    <property type="entry name" value="TPR"/>
    <property type="match status" value="2"/>
</dbReference>
<proteinExistence type="predicted"/>
<dbReference type="Gene3D" id="1.25.40.10">
    <property type="entry name" value="Tetratricopeptide repeat domain"/>
    <property type="match status" value="3"/>
</dbReference>
<dbReference type="SMART" id="SM00028">
    <property type="entry name" value="TPR"/>
    <property type="match status" value="8"/>
</dbReference>
<dbReference type="PaxDb" id="2850-Phatr42451"/>
<dbReference type="SUPFAM" id="SSF48452">
    <property type="entry name" value="TPR-like"/>
    <property type="match status" value="3"/>
</dbReference>
<dbReference type="InterPro" id="IPR019734">
    <property type="entry name" value="TPR_rpt"/>
</dbReference>
<keyword evidence="1" id="KW-0677">Repeat</keyword>
<dbReference type="EMBL" id="CM000605">
    <property type="protein sequence ID" value="EEC50986.1"/>
    <property type="molecule type" value="Genomic_DNA"/>
</dbReference>
<dbReference type="HOGENOM" id="CLU_408550_0_0_1"/>
<accession>B7FRC5</accession>
<evidence type="ECO:0000256" key="3">
    <source>
        <dbReference type="PROSITE-ProRule" id="PRU00339"/>
    </source>
</evidence>
<feature type="repeat" description="TPR" evidence="3">
    <location>
        <begin position="353"/>
        <end position="386"/>
    </location>
</feature>
<dbReference type="PANTHER" id="PTHR45641">
    <property type="entry name" value="TETRATRICOPEPTIDE REPEAT PROTEIN (AFU_ORTHOLOGUE AFUA_6G03870)"/>
    <property type="match status" value="1"/>
</dbReference>
<feature type="repeat" description="TPR" evidence="3">
    <location>
        <begin position="428"/>
        <end position="461"/>
    </location>
</feature>
<evidence type="ECO:0008006" key="6">
    <source>
        <dbReference type="Google" id="ProtNLM"/>
    </source>
</evidence>
<name>B7FRC5_PHATC</name>
<dbReference type="AlphaFoldDB" id="B7FRC5"/>
<evidence type="ECO:0000313" key="4">
    <source>
        <dbReference type="EMBL" id="EEC50986.1"/>
    </source>
</evidence>
<sequence>MIYERSLTMSQPQSWESITGFAASLVNTANELFSGGDEAEALLMFESAHHVLRTPSAEVLAVAAKQYQLSTDRLHNNESDRSKDGPICPADLYQEDECDVGPRLLRSPIRLDGIYPLHSEAAIVETAIVFNKALAQQIGNDENSAKQNYQLVLMSLRSFLSRLAPSLPPTLLLELGMRAHNNMGLLSYAKGDEDAATSLFQAALVFAKQLSEISKAYSLEYVTVLSNWCRVSWMRGDINDNLYKGLREVLRLRSANLCWDHPDVAAAHYNLAVAEYARQREEEATLHLRQYLHVASHRSETGQHDVDPIPALIHLLLLQNEEKDDSISQDLVRGLRTLQDKRQDQGPRSSDVASVLNFIGTLLFHKQDFENALLFFEEELRLEETMQECTDDISVAVTCNNIGRILQELGRHPEAVHFYKRALENRIRRLWYNLGLIHDRLGAYIDAISSFQMSLELRKTMLGRDHPDIACLLYNIGVLQMEQQQLSEASFSFREALRIRCVGTTGQLNDRHVIKTLEKLSSLQRAKGNINGALEASREVLRIQEVTAEYDHVTRLKDTGVTLRSIAELQHAIGNLDCALEASMESARKLEAANSARYSQDETMNSKSVSDSFVYTEHQVSSLLLVGSLHHELGEPMHALRVFEEALLLMEEADARRLVPSSHALREVTCMLARSHCAPVA</sequence>
<dbReference type="OrthoDB" id="626167at2759"/>
<dbReference type="STRING" id="556484.B7FRC5"/>
<gene>
    <name evidence="4" type="ORF">PHATRDRAFT_42451</name>
</gene>
<dbReference type="GeneID" id="7196655"/>
<dbReference type="Pfam" id="PF13424">
    <property type="entry name" value="TPR_12"/>
    <property type="match status" value="2"/>
</dbReference>
<reference evidence="5" key="2">
    <citation type="submission" date="2008-08" db="EMBL/GenBank/DDBJ databases">
        <authorList>
            <consortium name="Diatom Consortium"/>
            <person name="Grigoriev I."/>
            <person name="Grimwood J."/>
            <person name="Kuo A."/>
            <person name="Otillar R.P."/>
            <person name="Salamov A."/>
            <person name="Detter J.C."/>
            <person name="Lindquist E."/>
            <person name="Shapiro H."/>
            <person name="Lucas S."/>
            <person name="Glavina del Rio T."/>
            <person name="Pitluck S."/>
            <person name="Rokhsar D."/>
            <person name="Bowler C."/>
        </authorList>
    </citation>
    <scope>GENOME REANNOTATION</scope>
    <source>
        <strain evidence="5">CCAP 1055/1</strain>
    </source>
</reference>
<keyword evidence="5" id="KW-1185">Reference proteome</keyword>
<dbReference type="RefSeq" id="XP_002176523.1">
    <property type="nucleotide sequence ID" value="XM_002176487.1"/>
</dbReference>
<keyword evidence="2 3" id="KW-0802">TPR repeat</keyword>
<evidence type="ECO:0000256" key="1">
    <source>
        <dbReference type="ARBA" id="ARBA00022737"/>
    </source>
</evidence>
<dbReference type="Proteomes" id="UP000000759">
    <property type="component" value="Chromosome 1"/>
</dbReference>
<evidence type="ECO:0000256" key="2">
    <source>
        <dbReference type="ARBA" id="ARBA00022803"/>
    </source>
</evidence>
<reference evidence="4 5" key="1">
    <citation type="journal article" date="2008" name="Nature">
        <title>The Phaeodactylum genome reveals the evolutionary history of diatom genomes.</title>
        <authorList>
            <person name="Bowler C."/>
            <person name="Allen A.E."/>
            <person name="Badger J.H."/>
            <person name="Grimwood J."/>
            <person name="Jabbari K."/>
            <person name="Kuo A."/>
            <person name="Maheswari U."/>
            <person name="Martens C."/>
            <person name="Maumus F."/>
            <person name="Otillar R.P."/>
            <person name="Rayko E."/>
            <person name="Salamov A."/>
            <person name="Vandepoele K."/>
            <person name="Beszteri B."/>
            <person name="Gruber A."/>
            <person name="Heijde M."/>
            <person name="Katinka M."/>
            <person name="Mock T."/>
            <person name="Valentin K."/>
            <person name="Verret F."/>
            <person name="Berges J.A."/>
            <person name="Brownlee C."/>
            <person name="Cadoret J.P."/>
            <person name="Chiovitti A."/>
            <person name="Choi C.J."/>
            <person name="Coesel S."/>
            <person name="De Martino A."/>
            <person name="Detter J.C."/>
            <person name="Durkin C."/>
            <person name="Falciatore A."/>
            <person name="Fournet J."/>
            <person name="Haruta M."/>
            <person name="Huysman M.J."/>
            <person name="Jenkins B.D."/>
            <person name="Jiroutova K."/>
            <person name="Jorgensen R.E."/>
            <person name="Joubert Y."/>
            <person name="Kaplan A."/>
            <person name="Kroger N."/>
            <person name="Kroth P.G."/>
            <person name="La Roche J."/>
            <person name="Lindquist E."/>
            <person name="Lommer M."/>
            <person name="Martin-Jezequel V."/>
            <person name="Lopez P.J."/>
            <person name="Lucas S."/>
            <person name="Mangogna M."/>
            <person name="McGinnis K."/>
            <person name="Medlin L.K."/>
            <person name="Montsant A."/>
            <person name="Oudot-Le Secq M.P."/>
            <person name="Napoli C."/>
            <person name="Obornik M."/>
            <person name="Parker M.S."/>
            <person name="Petit J.L."/>
            <person name="Porcel B.M."/>
            <person name="Poulsen N."/>
            <person name="Robison M."/>
            <person name="Rychlewski L."/>
            <person name="Rynearson T.A."/>
            <person name="Schmutz J."/>
            <person name="Shapiro H."/>
            <person name="Siaut M."/>
            <person name="Stanley M."/>
            <person name="Sussman M.R."/>
            <person name="Taylor A.R."/>
            <person name="Vardi A."/>
            <person name="von Dassow P."/>
            <person name="Vyverman W."/>
            <person name="Willis A."/>
            <person name="Wyrwicz L.S."/>
            <person name="Rokhsar D.S."/>
            <person name="Weissenbach J."/>
            <person name="Armbrust E.V."/>
            <person name="Green B.R."/>
            <person name="Van de Peer Y."/>
            <person name="Grigoriev I.V."/>
        </authorList>
    </citation>
    <scope>NUCLEOTIDE SEQUENCE [LARGE SCALE GENOMIC DNA]</scope>
    <source>
        <strain evidence="4 5">CCAP 1055/1</strain>
    </source>
</reference>
<dbReference type="InterPro" id="IPR011990">
    <property type="entry name" value="TPR-like_helical_dom_sf"/>
</dbReference>
<dbReference type="InParanoid" id="B7FRC5"/>
<organism evidence="4 5">
    <name type="scientific">Phaeodactylum tricornutum (strain CCAP 1055/1)</name>
    <dbReference type="NCBI Taxonomy" id="556484"/>
    <lineage>
        <taxon>Eukaryota</taxon>
        <taxon>Sar</taxon>
        <taxon>Stramenopiles</taxon>
        <taxon>Ochrophyta</taxon>
        <taxon>Bacillariophyta</taxon>
        <taxon>Bacillariophyceae</taxon>
        <taxon>Bacillariophycidae</taxon>
        <taxon>Naviculales</taxon>
        <taxon>Phaeodactylaceae</taxon>
        <taxon>Phaeodactylum</taxon>
    </lineage>
</organism>
<dbReference type="eggNOG" id="KOG1840">
    <property type="taxonomic scope" value="Eukaryota"/>
</dbReference>
<dbReference type="PANTHER" id="PTHR45641:SF19">
    <property type="entry name" value="NEPHROCYSTIN-3"/>
    <property type="match status" value="1"/>
</dbReference>
<evidence type="ECO:0000313" key="5">
    <source>
        <dbReference type="Proteomes" id="UP000000759"/>
    </source>
</evidence>
<dbReference type="KEGG" id="pti:PHATRDRAFT_42451"/>
<protein>
    <recommendedName>
        <fullName evidence="6">Kinesin light chain</fullName>
    </recommendedName>
</protein>